<evidence type="ECO:0000313" key="3">
    <source>
        <dbReference type="EMBL" id="AGB03166.1"/>
    </source>
</evidence>
<keyword evidence="1" id="KW-1133">Transmembrane helix</keyword>
<dbReference type="OrthoDB" id="385494at2157"/>
<dbReference type="RefSeq" id="WP_015286129.1">
    <property type="nucleotide sequence ID" value="NC_019943.1"/>
</dbReference>
<feature type="transmembrane region" description="Helical" evidence="1">
    <location>
        <begin position="12"/>
        <end position="30"/>
    </location>
</feature>
<protein>
    <submittedName>
        <fullName evidence="3">PAS domain S-box</fullName>
    </submittedName>
</protein>
<feature type="transmembrane region" description="Helical" evidence="1">
    <location>
        <begin position="36"/>
        <end position="55"/>
    </location>
</feature>
<dbReference type="InterPro" id="IPR035965">
    <property type="entry name" value="PAS-like_dom_sf"/>
</dbReference>
<reference evidence="4" key="1">
    <citation type="submission" date="2011-12" db="EMBL/GenBank/DDBJ databases">
        <title>Complete sequence of Methanoregula formicicum SMSP.</title>
        <authorList>
            <person name="Lucas S."/>
            <person name="Han J."/>
            <person name="Lapidus A."/>
            <person name="Cheng J.-F."/>
            <person name="Goodwin L."/>
            <person name="Pitluck S."/>
            <person name="Peters L."/>
            <person name="Ovchinnikova G."/>
            <person name="Teshima H."/>
            <person name="Detter J.C."/>
            <person name="Han C."/>
            <person name="Tapia R."/>
            <person name="Land M."/>
            <person name="Hauser L."/>
            <person name="Kyrpides N."/>
            <person name="Ivanova N."/>
            <person name="Pagani I."/>
            <person name="Imachi H."/>
            <person name="Tamaki H."/>
            <person name="Sekiguchi Y."/>
            <person name="Kamagata Y."/>
            <person name="Cadillo-Quiroz H."/>
            <person name="Zinder S."/>
            <person name="Liu W.-T."/>
            <person name="Woyke T."/>
        </authorList>
    </citation>
    <scope>NUCLEOTIDE SEQUENCE [LARGE SCALE GENOMIC DNA]</scope>
    <source>
        <strain evidence="4">DSM 22288 / NBRC 105244 / SMSP</strain>
    </source>
</reference>
<dbReference type="Gene3D" id="3.30.450.20">
    <property type="entry name" value="PAS domain"/>
    <property type="match status" value="1"/>
</dbReference>
<keyword evidence="4" id="KW-1185">Reference proteome</keyword>
<feature type="domain" description="PAS" evidence="2">
    <location>
        <begin position="112"/>
        <end position="160"/>
    </location>
</feature>
<gene>
    <name evidence="3" type="ordered locus">Metfor_2160</name>
</gene>
<keyword evidence="1" id="KW-0472">Membrane</keyword>
<feature type="transmembrane region" description="Helical" evidence="1">
    <location>
        <begin position="85"/>
        <end position="107"/>
    </location>
</feature>
<dbReference type="EMBL" id="CP003167">
    <property type="protein sequence ID" value="AGB03166.1"/>
    <property type="molecule type" value="Genomic_DNA"/>
</dbReference>
<dbReference type="Pfam" id="PF13426">
    <property type="entry name" value="PAS_9"/>
    <property type="match status" value="1"/>
</dbReference>
<keyword evidence="1" id="KW-0812">Transmembrane</keyword>
<dbReference type="KEGG" id="mfo:Metfor_2160"/>
<dbReference type="GeneID" id="14309552"/>
<dbReference type="InterPro" id="IPR000014">
    <property type="entry name" value="PAS"/>
</dbReference>
<feature type="transmembrane region" description="Helical" evidence="1">
    <location>
        <begin position="60"/>
        <end position="79"/>
    </location>
</feature>
<dbReference type="AlphaFoldDB" id="L0HHD7"/>
<organism evidence="3 4">
    <name type="scientific">Methanoregula formicica (strain DSM 22288 / NBRC 105244 / SMSP)</name>
    <dbReference type="NCBI Taxonomy" id="593750"/>
    <lineage>
        <taxon>Archaea</taxon>
        <taxon>Methanobacteriati</taxon>
        <taxon>Methanobacteriota</taxon>
        <taxon>Stenosarchaea group</taxon>
        <taxon>Methanomicrobia</taxon>
        <taxon>Methanomicrobiales</taxon>
        <taxon>Methanoregulaceae</taxon>
        <taxon>Methanoregula</taxon>
    </lineage>
</organism>
<dbReference type="NCBIfam" id="TIGR00229">
    <property type="entry name" value="sensory_box"/>
    <property type="match status" value="1"/>
</dbReference>
<accession>L0HHD7</accession>
<dbReference type="HOGENOM" id="CLU_975244_0_0_2"/>
<dbReference type="STRING" id="593750.Metfor_2160"/>
<evidence type="ECO:0000313" key="4">
    <source>
        <dbReference type="Proteomes" id="UP000010824"/>
    </source>
</evidence>
<dbReference type="Proteomes" id="UP000010824">
    <property type="component" value="Chromosome"/>
</dbReference>
<sequence length="283" mass="32028" precursor="true">MKQISPENEEVLHLFIITAATIGAVITTVFSLTHGIFEIFPFLYILPIILSVYFFPKRAVLFSLGVSLTYIGMIYLYDFTNPEHIAIATAWFAIFITIGVVSSSYATRLIDEQMRIRSILVNSQDGIFCFDLTTLQVLGANAKFAQWLRYDRSELVGKDLSKTWTGSSERDQFIADIRNGPQNLETEGVFQSRDGAQHRFIVSAVLVSRNRVLCSAIDMTGSKVADEEIKKTLEELDVQVRARTEHLEKINAQLQAEILERRRVTKTILTPEPGSKKDLEDEE</sequence>
<dbReference type="PROSITE" id="PS50112">
    <property type="entry name" value="PAS"/>
    <property type="match status" value="1"/>
</dbReference>
<proteinExistence type="predicted"/>
<dbReference type="eggNOG" id="arCOG06940">
    <property type="taxonomic scope" value="Archaea"/>
</dbReference>
<dbReference type="InParanoid" id="L0HHD7"/>
<dbReference type="SUPFAM" id="SSF55785">
    <property type="entry name" value="PYP-like sensor domain (PAS domain)"/>
    <property type="match status" value="1"/>
</dbReference>
<evidence type="ECO:0000256" key="1">
    <source>
        <dbReference type="SAM" id="Phobius"/>
    </source>
</evidence>
<dbReference type="eggNOG" id="arCOG02350">
    <property type="taxonomic scope" value="Archaea"/>
</dbReference>
<evidence type="ECO:0000259" key="2">
    <source>
        <dbReference type="PROSITE" id="PS50112"/>
    </source>
</evidence>
<name>L0HHD7_METFS</name>
<dbReference type="SMART" id="SM00091">
    <property type="entry name" value="PAS"/>
    <property type="match status" value="1"/>
</dbReference>
<reference evidence="3 4" key="2">
    <citation type="journal article" date="2014" name="Genome Announc.">
        <title>Complete Genome Sequence of Methanoregula formicica SMSPT, a Mesophilic Hydrogenotrophic Methanogen Isolated from a Methanogenic Upflow Anaerobic Sludge Blanket Reactor.</title>
        <authorList>
            <person name="Yamamoto K."/>
            <person name="Tamaki H."/>
            <person name="Cadillo-Quiroz H."/>
            <person name="Imachi H."/>
            <person name="Kyrpides N."/>
            <person name="Woyke T."/>
            <person name="Goodwin L."/>
            <person name="Zinder S.H."/>
            <person name="Kamagata Y."/>
            <person name="Liu W.T."/>
        </authorList>
    </citation>
    <scope>NUCLEOTIDE SEQUENCE [LARGE SCALE GENOMIC DNA]</scope>
    <source>
        <strain evidence="4">DSM 22288 / NBRC 105244 / SMSP</strain>
    </source>
</reference>